<evidence type="ECO:0000256" key="3">
    <source>
        <dbReference type="ARBA" id="ARBA00022643"/>
    </source>
</evidence>
<feature type="active site" description="Proton acceptor" evidence="6">
    <location>
        <position position="246"/>
    </location>
</feature>
<dbReference type="InterPro" id="IPR000262">
    <property type="entry name" value="FMN-dep_DH"/>
</dbReference>
<dbReference type="SUPFAM" id="SSF51395">
    <property type="entry name" value="FMN-linked oxidoreductases"/>
    <property type="match status" value="1"/>
</dbReference>
<feature type="binding site" evidence="7">
    <location>
        <position position="222"/>
    </location>
    <ligand>
        <name>FMN</name>
        <dbReference type="ChEBI" id="CHEBI:58210"/>
    </ligand>
</feature>
<dbReference type="PANTHER" id="PTHR10578:SF107">
    <property type="entry name" value="2-HYDROXYACID OXIDASE 1"/>
    <property type="match status" value="1"/>
</dbReference>
<evidence type="ECO:0000313" key="10">
    <source>
        <dbReference type="Proteomes" id="UP000198582"/>
    </source>
</evidence>
<dbReference type="GO" id="GO:0010181">
    <property type="term" value="F:FMN binding"/>
    <property type="evidence" value="ECO:0007669"/>
    <property type="project" value="InterPro"/>
</dbReference>
<dbReference type="AlphaFoldDB" id="A0A1H8YI82"/>
<dbReference type="InterPro" id="IPR008259">
    <property type="entry name" value="FMN_hydac_DH_AS"/>
</dbReference>
<dbReference type="EMBL" id="FOEF01000017">
    <property type="protein sequence ID" value="SEP51855.1"/>
    <property type="molecule type" value="Genomic_DNA"/>
</dbReference>
<dbReference type="STRING" id="394193.SAMN04489732_117173"/>
<dbReference type="InterPro" id="IPR013785">
    <property type="entry name" value="Aldolase_TIM"/>
</dbReference>
<dbReference type="GO" id="GO:0005737">
    <property type="term" value="C:cytoplasm"/>
    <property type="evidence" value="ECO:0007669"/>
    <property type="project" value="UniProtKB-ARBA"/>
</dbReference>
<reference evidence="9 10" key="1">
    <citation type="submission" date="2016-10" db="EMBL/GenBank/DDBJ databases">
        <authorList>
            <person name="de Groot N.N."/>
        </authorList>
    </citation>
    <scope>NUCLEOTIDE SEQUENCE [LARGE SCALE GENOMIC DNA]</scope>
    <source>
        <strain evidence="9 10">DSM 44993</strain>
    </source>
</reference>
<feature type="binding site" evidence="7">
    <location>
        <position position="246"/>
    </location>
    <ligand>
        <name>glyoxylate</name>
        <dbReference type="ChEBI" id="CHEBI:36655"/>
    </ligand>
</feature>
<evidence type="ECO:0000256" key="7">
    <source>
        <dbReference type="PIRSR" id="PIRSR000138-2"/>
    </source>
</evidence>
<evidence type="ECO:0000256" key="6">
    <source>
        <dbReference type="PIRSR" id="PIRSR000138-1"/>
    </source>
</evidence>
<dbReference type="Gene3D" id="3.20.20.70">
    <property type="entry name" value="Aldolase class I"/>
    <property type="match status" value="1"/>
</dbReference>
<evidence type="ECO:0000256" key="1">
    <source>
        <dbReference type="ARBA" id="ARBA00001917"/>
    </source>
</evidence>
<comment type="similarity">
    <text evidence="5">Belongs to the FMN-dependent alpha-hydroxy acid dehydrogenase family.</text>
</comment>
<feature type="binding site" evidence="7">
    <location>
        <position position="244"/>
    </location>
    <ligand>
        <name>FMN</name>
        <dbReference type="ChEBI" id="CHEBI:58210"/>
    </ligand>
</feature>
<keyword evidence="3 7" id="KW-0288">FMN</keyword>
<sequence>MRTIAEFEAAARERLEPAHYDFFAGGAGDERTLRANEAAFGRRSLVPRVLRGNGKRDLAVEIAGSPLSMPVLVSPTAFHRLAHPDGERATAEAVAAAGTVMVVSMAATTAIEDIAAAARAVAADPSLWFQLYLQPDLEFTGSVVRRAERAGVRALVVTVDSPVFGQRERDHRNGFHDLPPELAVENMRDGSGSVRDIEMSAELSWDHLAWLRETTSLPLLLKGILHPEDARLAVAAGVDGLVVSNHGGRQLDTAVSTLDALPELAAAVGGVIPLVLDGGVRRGTDVVKALALGANAVGIGRPVLWGLAAAGREGVAEVLARLREELDHTLALCGAGTPGELTADLVR</sequence>
<dbReference type="OrthoDB" id="9770452at2"/>
<feature type="binding site" evidence="7">
    <location>
        <position position="167"/>
    </location>
    <ligand>
        <name>glyoxylate</name>
        <dbReference type="ChEBI" id="CHEBI:36655"/>
    </ligand>
</feature>
<dbReference type="CDD" id="cd02809">
    <property type="entry name" value="alpha_hydroxyacid_oxid_FMN"/>
    <property type="match status" value="1"/>
</dbReference>
<keyword evidence="10" id="KW-1185">Reference proteome</keyword>
<keyword evidence="4" id="KW-0560">Oxidoreductase</keyword>
<feature type="binding site" evidence="7">
    <location>
        <begin position="277"/>
        <end position="281"/>
    </location>
    <ligand>
        <name>FMN</name>
        <dbReference type="ChEBI" id="CHEBI:58210"/>
    </ligand>
</feature>
<dbReference type="GO" id="GO:0016491">
    <property type="term" value="F:oxidoreductase activity"/>
    <property type="evidence" value="ECO:0007669"/>
    <property type="project" value="UniProtKB-KW"/>
</dbReference>
<feature type="binding site" evidence="7">
    <location>
        <position position="158"/>
    </location>
    <ligand>
        <name>FMN</name>
        <dbReference type="ChEBI" id="CHEBI:58210"/>
    </ligand>
</feature>
<feature type="binding site" evidence="7">
    <location>
        <position position="249"/>
    </location>
    <ligand>
        <name>glyoxylate</name>
        <dbReference type="ChEBI" id="CHEBI:36655"/>
    </ligand>
</feature>
<dbReference type="InterPro" id="IPR012133">
    <property type="entry name" value="Alpha-hydoxy_acid_DH_FMN"/>
</dbReference>
<dbReference type="RefSeq" id="WP_091624163.1">
    <property type="nucleotide sequence ID" value="NZ_FOEF01000017.1"/>
</dbReference>
<feature type="binding site" evidence="7">
    <location>
        <position position="132"/>
    </location>
    <ligand>
        <name>glyoxylate</name>
        <dbReference type="ChEBI" id="CHEBI:36655"/>
    </ligand>
</feature>
<comment type="cofactor">
    <cofactor evidence="1">
        <name>FMN</name>
        <dbReference type="ChEBI" id="CHEBI:58210"/>
    </cofactor>
</comment>
<feature type="binding site" evidence="7">
    <location>
        <position position="104"/>
    </location>
    <ligand>
        <name>FMN</name>
        <dbReference type="ChEBI" id="CHEBI:58210"/>
    </ligand>
</feature>
<feature type="domain" description="FMN hydroxy acid dehydrogenase" evidence="8">
    <location>
        <begin position="1"/>
        <end position="347"/>
    </location>
</feature>
<dbReference type="PIRSF" id="PIRSF000138">
    <property type="entry name" value="Al-hdrx_acd_dh"/>
    <property type="match status" value="1"/>
</dbReference>
<gene>
    <name evidence="9" type="ORF">SAMN04489732_117173</name>
</gene>
<evidence type="ECO:0000259" key="8">
    <source>
        <dbReference type="PROSITE" id="PS51349"/>
    </source>
</evidence>
<evidence type="ECO:0000256" key="5">
    <source>
        <dbReference type="ARBA" id="ARBA00024042"/>
    </source>
</evidence>
<evidence type="ECO:0000256" key="2">
    <source>
        <dbReference type="ARBA" id="ARBA00022630"/>
    </source>
</evidence>
<dbReference type="PROSITE" id="PS51349">
    <property type="entry name" value="FMN_HYDROXY_ACID_DH_2"/>
    <property type="match status" value="1"/>
</dbReference>
<accession>A0A1H8YI82</accession>
<feature type="binding site" evidence="7">
    <location>
        <begin position="75"/>
        <end position="77"/>
    </location>
    <ligand>
        <name>FMN</name>
        <dbReference type="ChEBI" id="CHEBI:58210"/>
    </ligand>
</feature>
<dbReference type="InterPro" id="IPR037396">
    <property type="entry name" value="FMN_HAD"/>
</dbReference>
<organism evidence="9 10">
    <name type="scientific">Amycolatopsis saalfeldensis</name>
    <dbReference type="NCBI Taxonomy" id="394193"/>
    <lineage>
        <taxon>Bacteria</taxon>
        <taxon>Bacillati</taxon>
        <taxon>Actinomycetota</taxon>
        <taxon>Actinomycetes</taxon>
        <taxon>Pseudonocardiales</taxon>
        <taxon>Pseudonocardiaceae</taxon>
        <taxon>Amycolatopsis</taxon>
    </lineage>
</organism>
<dbReference type="PROSITE" id="PS00557">
    <property type="entry name" value="FMN_HYDROXY_ACID_DH_1"/>
    <property type="match status" value="1"/>
</dbReference>
<feature type="binding site" evidence="7">
    <location>
        <position position="130"/>
    </location>
    <ligand>
        <name>FMN</name>
        <dbReference type="ChEBI" id="CHEBI:58210"/>
    </ligand>
</feature>
<dbReference type="Pfam" id="PF01070">
    <property type="entry name" value="FMN_dh"/>
    <property type="match status" value="1"/>
</dbReference>
<keyword evidence="2 7" id="KW-0285">Flavoprotein</keyword>
<evidence type="ECO:0000313" key="9">
    <source>
        <dbReference type="EMBL" id="SEP51855.1"/>
    </source>
</evidence>
<dbReference type="Proteomes" id="UP000198582">
    <property type="component" value="Unassembled WGS sequence"/>
</dbReference>
<proteinExistence type="inferred from homology"/>
<dbReference type="FunFam" id="3.20.20.70:FF:000056">
    <property type="entry name" value="hydroxyacid oxidase 2"/>
    <property type="match status" value="1"/>
</dbReference>
<evidence type="ECO:0000256" key="4">
    <source>
        <dbReference type="ARBA" id="ARBA00023002"/>
    </source>
</evidence>
<protein>
    <submittedName>
        <fullName evidence="9">4-hydroxymandelate oxidase</fullName>
    </submittedName>
</protein>
<feature type="binding site" evidence="7">
    <location>
        <begin position="300"/>
        <end position="301"/>
    </location>
    <ligand>
        <name>FMN</name>
        <dbReference type="ChEBI" id="CHEBI:58210"/>
    </ligand>
</feature>
<name>A0A1H8YI82_9PSEU</name>
<dbReference type="PANTHER" id="PTHR10578">
    <property type="entry name" value="S -2-HYDROXY-ACID OXIDASE-RELATED"/>
    <property type="match status" value="1"/>
</dbReference>